<sequence>MAAVSAPPYMKPLHPVHAILLAFPFPLFLAALIGDFAYWQTFHIQWANFSSWLIAGGLVGGGLAMLWALVGLFRYRGSGSSRPLIYFIVLLVMWVLGLINAFVHARDAWAVMPEGLYLSTVTTLLALVASMIGYSGFRSREAV</sequence>
<keyword evidence="1" id="KW-0812">Transmembrane</keyword>
<feature type="domain" description="DUF2231" evidence="2">
    <location>
        <begin position="14"/>
        <end position="133"/>
    </location>
</feature>
<name>A0ABV2N251_9HYPH</name>
<proteinExistence type="predicted"/>
<evidence type="ECO:0000256" key="1">
    <source>
        <dbReference type="SAM" id="Phobius"/>
    </source>
</evidence>
<accession>A0ABV2N251</accession>
<protein>
    <submittedName>
        <fullName evidence="3">Membrane protein</fullName>
    </submittedName>
</protein>
<feature type="transmembrane region" description="Helical" evidence="1">
    <location>
        <begin position="115"/>
        <end position="137"/>
    </location>
</feature>
<dbReference type="EMBL" id="JBEPML010000012">
    <property type="protein sequence ID" value="MET3793135.1"/>
    <property type="molecule type" value="Genomic_DNA"/>
</dbReference>
<dbReference type="Pfam" id="PF09990">
    <property type="entry name" value="DUF2231"/>
    <property type="match status" value="1"/>
</dbReference>
<comment type="caution">
    <text evidence="3">The sequence shown here is derived from an EMBL/GenBank/DDBJ whole genome shotgun (WGS) entry which is preliminary data.</text>
</comment>
<dbReference type="RefSeq" id="WP_354196793.1">
    <property type="nucleotide sequence ID" value="NZ_JBEPML010000012.1"/>
</dbReference>
<feature type="transmembrane region" description="Helical" evidence="1">
    <location>
        <begin position="84"/>
        <end position="103"/>
    </location>
</feature>
<dbReference type="InterPro" id="IPR019251">
    <property type="entry name" value="DUF2231_TM"/>
</dbReference>
<gene>
    <name evidence="3" type="ORF">ABID37_003359</name>
</gene>
<reference evidence="3 4" key="1">
    <citation type="submission" date="2024-06" db="EMBL/GenBank/DDBJ databases">
        <title>Genomic Encyclopedia of Type Strains, Phase IV (KMG-IV): sequencing the most valuable type-strain genomes for metagenomic binning, comparative biology and taxonomic classification.</title>
        <authorList>
            <person name="Goeker M."/>
        </authorList>
    </citation>
    <scope>NUCLEOTIDE SEQUENCE [LARGE SCALE GENOMIC DNA]</scope>
    <source>
        <strain evidence="3 4">DSM 27865</strain>
    </source>
</reference>
<keyword evidence="1" id="KW-0472">Membrane</keyword>
<evidence type="ECO:0000313" key="3">
    <source>
        <dbReference type="EMBL" id="MET3793135.1"/>
    </source>
</evidence>
<evidence type="ECO:0000259" key="2">
    <source>
        <dbReference type="Pfam" id="PF09990"/>
    </source>
</evidence>
<evidence type="ECO:0000313" key="4">
    <source>
        <dbReference type="Proteomes" id="UP001549076"/>
    </source>
</evidence>
<dbReference type="Proteomes" id="UP001549076">
    <property type="component" value="Unassembled WGS sequence"/>
</dbReference>
<dbReference type="PIRSF" id="PIRSF029509">
    <property type="entry name" value="UCP029509"/>
    <property type="match status" value="1"/>
</dbReference>
<organism evidence="3 4">
    <name type="scientific">Aquamicrobium terrae</name>
    <dbReference type="NCBI Taxonomy" id="1324945"/>
    <lineage>
        <taxon>Bacteria</taxon>
        <taxon>Pseudomonadati</taxon>
        <taxon>Pseudomonadota</taxon>
        <taxon>Alphaproteobacteria</taxon>
        <taxon>Hyphomicrobiales</taxon>
        <taxon>Phyllobacteriaceae</taxon>
        <taxon>Aquamicrobium</taxon>
    </lineage>
</organism>
<feature type="transmembrane region" description="Helical" evidence="1">
    <location>
        <begin position="18"/>
        <end position="39"/>
    </location>
</feature>
<keyword evidence="1" id="KW-1133">Transmembrane helix</keyword>
<keyword evidence="4" id="KW-1185">Reference proteome</keyword>
<dbReference type="InterPro" id="IPR016923">
    <property type="entry name" value="UCP029509"/>
</dbReference>
<feature type="transmembrane region" description="Helical" evidence="1">
    <location>
        <begin position="51"/>
        <end position="72"/>
    </location>
</feature>